<dbReference type="InterPro" id="IPR000531">
    <property type="entry name" value="Beta-barrel_TonB"/>
</dbReference>
<keyword evidence="7 10" id="KW-0472">Membrane</keyword>
<dbReference type="EMBL" id="MG869616">
    <property type="protein sequence ID" value="AWD72032.1"/>
    <property type="molecule type" value="Genomic_DNA"/>
</dbReference>
<dbReference type="PANTHER" id="PTHR30069:SF40">
    <property type="entry name" value="TONB-DEPENDENT RECEPTOR NMB0964-RELATED"/>
    <property type="match status" value="1"/>
</dbReference>
<dbReference type="Gene3D" id="2.40.170.20">
    <property type="entry name" value="TonB-dependent receptor, beta-barrel domain"/>
    <property type="match status" value="1"/>
</dbReference>
<dbReference type="SUPFAM" id="SSF56935">
    <property type="entry name" value="Porins"/>
    <property type="match status" value="1"/>
</dbReference>
<evidence type="ECO:0000256" key="11">
    <source>
        <dbReference type="RuleBase" id="RU003357"/>
    </source>
</evidence>
<evidence type="ECO:0000256" key="5">
    <source>
        <dbReference type="ARBA" id="ARBA00022692"/>
    </source>
</evidence>
<evidence type="ECO:0000259" key="13">
    <source>
        <dbReference type="Pfam" id="PF00593"/>
    </source>
</evidence>
<evidence type="ECO:0000313" key="15">
    <source>
        <dbReference type="EMBL" id="AWD72032.1"/>
    </source>
</evidence>
<dbReference type="InterPro" id="IPR036942">
    <property type="entry name" value="Beta-barrel_TonB_sf"/>
</dbReference>
<sequence length="700" mass="74711">MFTMKIKKKQYLFQPVGLAALLLSSQAVYAQVNTLSPVNVTANPLGASELLVPAQQYSGEDLLLRSKSTLGETLDGTPGVSSTYFGPNASRPIIRGQDGDRIRILNNGGALLDASNLSYDHAVTVDPISIERIEVIRGPSALLYGGSAVGGVVNVIDNRIPDSPVFDEDGGVSGKLNIGLGTGNREKSTGALLETGSDRYALHVDAFNRDTGDVNAPVSLACTKGGSFTVSQQICNSGSKVHGGGIGGSVFFDQGYLGASVATYRSIYGTVAEDNVTIDMRSNRAAIEGEWRNPGGLIRTFKAQLSHSDYIHTEIQGQTPGTVFKNKGSDLRIEALHSRLGNFDGLLGFQAQASRFSADGSEAFAPYSRTAQQAAFLYEEYAASWGKLSFGGRLESVTVTSFGNPVLAKFVPASRNFKPGSYALGSLLNVTSRWQLTSNLAYTERAPKDYELFANGPHVATKGYELGDSALAKERSTQFDIGAAWKSGANAFAVNAYLSNFKNYIGVVQSAGVTRNSGDGEVNPVDDPANPGFSQATGREFDPLNEFRYQQIRARFTGLEASGNIRLFSNVSTLDLALRADMVRANNLSSDQPLSRIAPARVGATLKYASGPLSTSLGVDQIAAQHRVPVGDRTTDAYALWNATIGYRTKSSNTQLLWYARLDNITNQLAYSATSVLTSTVFPKAPLPGRSVKVGLQASF</sequence>
<keyword evidence="8 15" id="KW-0675">Receptor</keyword>
<dbReference type="GO" id="GO:0044718">
    <property type="term" value="P:siderophore transmembrane transport"/>
    <property type="evidence" value="ECO:0007669"/>
    <property type="project" value="TreeGrafter"/>
</dbReference>
<comment type="similarity">
    <text evidence="2 10 11">Belongs to the TonB-dependent receptor family.</text>
</comment>
<dbReference type="InterPro" id="IPR037066">
    <property type="entry name" value="Plug_dom_sf"/>
</dbReference>
<evidence type="ECO:0000256" key="4">
    <source>
        <dbReference type="ARBA" id="ARBA00022452"/>
    </source>
</evidence>
<evidence type="ECO:0000256" key="3">
    <source>
        <dbReference type="ARBA" id="ARBA00022448"/>
    </source>
</evidence>
<dbReference type="InterPro" id="IPR039426">
    <property type="entry name" value="TonB-dep_rcpt-like"/>
</dbReference>
<dbReference type="GO" id="GO:0015344">
    <property type="term" value="F:siderophore uptake transmembrane transporter activity"/>
    <property type="evidence" value="ECO:0007669"/>
    <property type="project" value="TreeGrafter"/>
</dbReference>
<evidence type="ECO:0000256" key="12">
    <source>
        <dbReference type="SAM" id="SignalP"/>
    </source>
</evidence>
<comment type="subcellular location">
    <subcellularLocation>
        <location evidence="1 10">Cell outer membrane</location>
        <topology evidence="1 10">Multi-pass membrane protein</topology>
    </subcellularLocation>
</comment>
<evidence type="ECO:0000256" key="10">
    <source>
        <dbReference type="PROSITE-ProRule" id="PRU01360"/>
    </source>
</evidence>
<dbReference type="Gene3D" id="2.170.130.10">
    <property type="entry name" value="TonB-dependent receptor, plug domain"/>
    <property type="match status" value="1"/>
</dbReference>
<dbReference type="InterPro" id="IPR012910">
    <property type="entry name" value="Plug_dom"/>
</dbReference>
<keyword evidence="5 10" id="KW-0812">Transmembrane</keyword>
<dbReference type="AlphaFoldDB" id="A0A2S1FHT5"/>
<dbReference type="PROSITE" id="PS52016">
    <property type="entry name" value="TONB_DEPENDENT_REC_3"/>
    <property type="match status" value="1"/>
</dbReference>
<evidence type="ECO:0000256" key="2">
    <source>
        <dbReference type="ARBA" id="ARBA00009810"/>
    </source>
</evidence>
<evidence type="ECO:0000256" key="1">
    <source>
        <dbReference type="ARBA" id="ARBA00004571"/>
    </source>
</evidence>
<geneLocation type="plasmid" evidence="15">
    <name>pE19SP1</name>
</geneLocation>
<evidence type="ECO:0000256" key="8">
    <source>
        <dbReference type="ARBA" id="ARBA00023170"/>
    </source>
</evidence>
<feature type="domain" description="TonB-dependent receptor plug" evidence="14">
    <location>
        <begin position="51"/>
        <end position="152"/>
    </location>
</feature>
<keyword evidence="4 10" id="KW-1134">Transmembrane beta strand</keyword>
<dbReference type="PANTHER" id="PTHR30069">
    <property type="entry name" value="TONB-DEPENDENT OUTER MEMBRANE RECEPTOR"/>
    <property type="match status" value="1"/>
</dbReference>
<name>A0A2S1FHT5_9BURK</name>
<evidence type="ECO:0000259" key="14">
    <source>
        <dbReference type="Pfam" id="PF07715"/>
    </source>
</evidence>
<feature type="chain" id="PRO_5015695507" evidence="12">
    <location>
        <begin position="31"/>
        <end position="700"/>
    </location>
</feature>
<dbReference type="Pfam" id="PF00593">
    <property type="entry name" value="TonB_dep_Rec_b-barrel"/>
    <property type="match status" value="1"/>
</dbReference>
<dbReference type="GO" id="GO:0009279">
    <property type="term" value="C:cell outer membrane"/>
    <property type="evidence" value="ECO:0007669"/>
    <property type="project" value="UniProtKB-SubCell"/>
</dbReference>
<keyword evidence="3 10" id="KW-0813">Transport</keyword>
<proteinExistence type="inferred from homology"/>
<dbReference type="Pfam" id="PF07715">
    <property type="entry name" value="Plug"/>
    <property type="match status" value="1"/>
</dbReference>
<feature type="signal peptide" evidence="12">
    <location>
        <begin position="1"/>
        <end position="30"/>
    </location>
</feature>
<organism evidence="15">
    <name type="scientific">Polaromonas sp. E19S</name>
    <dbReference type="NCBI Taxonomy" id="1840257"/>
    <lineage>
        <taxon>Bacteria</taxon>
        <taxon>Pseudomonadati</taxon>
        <taxon>Pseudomonadota</taxon>
        <taxon>Betaproteobacteria</taxon>
        <taxon>Burkholderiales</taxon>
        <taxon>Comamonadaceae</taxon>
        <taxon>Polaromonas</taxon>
    </lineage>
</organism>
<reference evidence="15" key="1">
    <citation type="submission" date="2018-01" db="EMBL/GenBank/DDBJ databases">
        <title>Plasmids of psychrophilic Polaromonas spp. isolated from Arctic and Antarctic glaciers.</title>
        <authorList>
            <person name="Dziewit L."/>
            <person name="Ciok A."/>
        </authorList>
    </citation>
    <scope>NUCLEOTIDE SEQUENCE</scope>
    <source>
        <plasmid evidence="15">pE19SP1</plasmid>
    </source>
</reference>
<keyword evidence="15" id="KW-0614">Plasmid</keyword>
<evidence type="ECO:0000256" key="7">
    <source>
        <dbReference type="ARBA" id="ARBA00023136"/>
    </source>
</evidence>
<evidence type="ECO:0000256" key="6">
    <source>
        <dbReference type="ARBA" id="ARBA00023077"/>
    </source>
</evidence>
<protein>
    <submittedName>
        <fullName evidence="15">TonB-dependent outer membrane receptor protein</fullName>
    </submittedName>
</protein>
<feature type="domain" description="TonB-dependent receptor-like beta-barrel" evidence="13">
    <location>
        <begin position="269"/>
        <end position="665"/>
    </location>
</feature>
<keyword evidence="9 10" id="KW-0998">Cell outer membrane</keyword>
<evidence type="ECO:0000256" key="9">
    <source>
        <dbReference type="ARBA" id="ARBA00023237"/>
    </source>
</evidence>
<keyword evidence="6 11" id="KW-0798">TonB box</keyword>
<gene>
    <name evidence="15" type="ORF">pE19SP1_p017</name>
</gene>
<keyword evidence="12" id="KW-0732">Signal</keyword>
<accession>A0A2S1FHT5</accession>